<dbReference type="FunFam" id="3.40.50.1820:FF:000089">
    <property type="entry name" value="Alpha/beta hydrolase"/>
    <property type="match status" value="1"/>
</dbReference>
<dbReference type="InterPro" id="IPR013094">
    <property type="entry name" value="AB_hydrolase_3"/>
</dbReference>
<name>A0ABD5U6V0_9EURY</name>
<dbReference type="Pfam" id="PF07859">
    <property type="entry name" value="Abhydrolase_3"/>
    <property type="match status" value="1"/>
</dbReference>
<protein>
    <submittedName>
        <fullName evidence="3">Alpha/beta hydrolase</fullName>
    </submittedName>
</protein>
<dbReference type="GO" id="GO:0016787">
    <property type="term" value="F:hydrolase activity"/>
    <property type="evidence" value="ECO:0007669"/>
    <property type="project" value="UniProtKB-KW"/>
</dbReference>
<dbReference type="SUPFAM" id="SSF53474">
    <property type="entry name" value="alpha/beta-Hydrolases"/>
    <property type="match status" value="1"/>
</dbReference>
<dbReference type="EMBL" id="JBHSXM010000001">
    <property type="protein sequence ID" value="MFC6835918.1"/>
    <property type="molecule type" value="Genomic_DNA"/>
</dbReference>
<dbReference type="RefSeq" id="WP_304447612.1">
    <property type="nucleotide sequence ID" value="NZ_JARRAH010000001.1"/>
</dbReference>
<dbReference type="AlphaFoldDB" id="A0ABD5U6V0"/>
<evidence type="ECO:0000313" key="3">
    <source>
        <dbReference type="EMBL" id="MFC6835918.1"/>
    </source>
</evidence>
<dbReference type="Proteomes" id="UP001596406">
    <property type="component" value="Unassembled WGS sequence"/>
</dbReference>
<dbReference type="InterPro" id="IPR029058">
    <property type="entry name" value="AB_hydrolase_fold"/>
</dbReference>
<dbReference type="PANTHER" id="PTHR48081">
    <property type="entry name" value="AB HYDROLASE SUPERFAMILY PROTEIN C4A8.06C"/>
    <property type="match status" value="1"/>
</dbReference>
<feature type="domain" description="Alpha/beta hydrolase fold-3" evidence="2">
    <location>
        <begin position="79"/>
        <end position="286"/>
    </location>
</feature>
<keyword evidence="1 3" id="KW-0378">Hydrolase</keyword>
<organism evidence="3 4">
    <name type="scientific">Halomarina ordinaria</name>
    <dbReference type="NCBI Taxonomy" id="3033939"/>
    <lineage>
        <taxon>Archaea</taxon>
        <taxon>Methanobacteriati</taxon>
        <taxon>Methanobacteriota</taxon>
        <taxon>Stenosarchaea group</taxon>
        <taxon>Halobacteria</taxon>
        <taxon>Halobacteriales</taxon>
        <taxon>Natronomonadaceae</taxon>
        <taxon>Halomarina</taxon>
    </lineage>
</organism>
<evidence type="ECO:0000256" key="1">
    <source>
        <dbReference type="ARBA" id="ARBA00022801"/>
    </source>
</evidence>
<keyword evidence="4" id="KW-1185">Reference proteome</keyword>
<accession>A0ABD5U6V0</accession>
<gene>
    <name evidence="3" type="ORF">ACFQHK_05280</name>
</gene>
<proteinExistence type="predicted"/>
<dbReference type="InterPro" id="IPR050300">
    <property type="entry name" value="GDXG_lipolytic_enzyme"/>
</dbReference>
<dbReference type="Gene3D" id="3.40.50.1820">
    <property type="entry name" value="alpha/beta hydrolase"/>
    <property type="match status" value="1"/>
</dbReference>
<reference evidence="3 4" key="1">
    <citation type="journal article" date="2019" name="Int. J. Syst. Evol. Microbiol.">
        <title>The Global Catalogue of Microorganisms (GCM) 10K type strain sequencing project: providing services to taxonomists for standard genome sequencing and annotation.</title>
        <authorList>
            <consortium name="The Broad Institute Genomics Platform"/>
            <consortium name="The Broad Institute Genome Sequencing Center for Infectious Disease"/>
            <person name="Wu L."/>
            <person name="Ma J."/>
        </authorList>
    </citation>
    <scope>NUCLEOTIDE SEQUENCE [LARGE SCALE GENOMIC DNA]</scope>
    <source>
        <strain evidence="3 4">PSRA2</strain>
    </source>
</reference>
<comment type="caution">
    <text evidence="3">The sequence shown here is derived from an EMBL/GenBank/DDBJ whole genome shotgun (WGS) entry which is preliminary data.</text>
</comment>
<evidence type="ECO:0000259" key="2">
    <source>
        <dbReference type="Pfam" id="PF07859"/>
    </source>
</evidence>
<dbReference type="PANTHER" id="PTHR48081:SF8">
    <property type="entry name" value="ALPHA_BETA HYDROLASE FOLD-3 DOMAIN-CONTAINING PROTEIN-RELATED"/>
    <property type="match status" value="1"/>
</dbReference>
<sequence length="313" mass="33896">MARELDPQAQAVLDLLDSVPRPPTHALSVTSARSALEEFFTDEDPDPVGDVADFSIPGPETDIPVRLYLPEAEGPHPALVYLHGGGWVLGGLDTHDATCRGIVTRADCAVLSVDYRLAPEHPFPAALEDSYAAVEWTVENGERVDIDTDRVAVGGDSAGGNLTAGVTLMARDHGGPDVAHQVLLYPAVASPLVHDFESYEENGEGYFLETESMRWFYERYITRATDQRNEYAAPLLAADLSGLPPATVVTAEFDPLRDEGREYGDRLGDAGVPVTHHHYDGMIHGFSSMEEFVDAAGESLDDVANDLQETFSS</sequence>
<evidence type="ECO:0000313" key="4">
    <source>
        <dbReference type="Proteomes" id="UP001596406"/>
    </source>
</evidence>